<accession>A0A9R0RN86</accession>
<sequence>MRGAIFFIKVLIADDLKYSVETDHIICMQIASVGSHAHAARAPEQYWKSALPNTPMPSSLSQLLNNQGILLYIS</sequence>
<evidence type="ECO:0000313" key="1">
    <source>
        <dbReference type="EMBL" id="VAH63667.1"/>
    </source>
</evidence>
<keyword evidence="2" id="KW-1185">Reference proteome</keyword>
<proteinExistence type="predicted"/>
<evidence type="ECO:0000313" key="2">
    <source>
        <dbReference type="Proteomes" id="UP000324705"/>
    </source>
</evidence>
<dbReference type="Proteomes" id="UP000324705">
    <property type="component" value="Chromosome 3A"/>
</dbReference>
<reference evidence="1 2" key="1">
    <citation type="submission" date="2017-09" db="EMBL/GenBank/DDBJ databases">
        <authorList>
            <consortium name="International Durum Wheat Genome Sequencing Consortium (IDWGSC)"/>
            <person name="Milanesi L."/>
        </authorList>
    </citation>
    <scope>NUCLEOTIDE SEQUENCE [LARGE SCALE GENOMIC DNA]</scope>
    <source>
        <strain evidence="2">cv. Svevo</strain>
    </source>
</reference>
<dbReference type="EMBL" id="LT934115">
    <property type="protein sequence ID" value="VAH63667.1"/>
    <property type="molecule type" value="Genomic_DNA"/>
</dbReference>
<gene>
    <name evidence="1" type="ORF">TRITD_3Av1G184410</name>
</gene>
<dbReference type="Gramene" id="TRITD3Av1G184410.3">
    <property type="protein sequence ID" value="TRITD3Av1G184410.3"/>
    <property type="gene ID" value="TRITD3Av1G184410"/>
</dbReference>
<protein>
    <submittedName>
        <fullName evidence="1">Uncharacterized protein</fullName>
    </submittedName>
</protein>
<organism evidence="1 2">
    <name type="scientific">Triticum turgidum subsp. durum</name>
    <name type="common">Durum wheat</name>
    <name type="synonym">Triticum durum</name>
    <dbReference type="NCBI Taxonomy" id="4567"/>
    <lineage>
        <taxon>Eukaryota</taxon>
        <taxon>Viridiplantae</taxon>
        <taxon>Streptophyta</taxon>
        <taxon>Embryophyta</taxon>
        <taxon>Tracheophyta</taxon>
        <taxon>Spermatophyta</taxon>
        <taxon>Magnoliopsida</taxon>
        <taxon>Liliopsida</taxon>
        <taxon>Poales</taxon>
        <taxon>Poaceae</taxon>
        <taxon>BOP clade</taxon>
        <taxon>Pooideae</taxon>
        <taxon>Triticodae</taxon>
        <taxon>Triticeae</taxon>
        <taxon>Triticinae</taxon>
        <taxon>Triticum</taxon>
    </lineage>
</organism>
<name>A0A9R0RN86_TRITD</name>
<dbReference type="AlphaFoldDB" id="A0A9R0RN86"/>